<feature type="domain" description="Phosphatidylinositol-specific phospholipase C X" evidence="8">
    <location>
        <begin position="54"/>
        <end position="206"/>
    </location>
</feature>
<dbReference type="PROSITE" id="PS50007">
    <property type="entry name" value="PIPLC_X_DOMAIN"/>
    <property type="match status" value="1"/>
</dbReference>
<dbReference type="Gene3D" id="3.20.20.190">
    <property type="entry name" value="Phosphatidylinositol (PI) phosphodiesterase"/>
    <property type="match status" value="1"/>
</dbReference>
<dbReference type="SMART" id="SM00148">
    <property type="entry name" value="PLCXc"/>
    <property type="match status" value="1"/>
</dbReference>
<dbReference type="Pfam" id="PF00388">
    <property type="entry name" value="PI-PLC-X"/>
    <property type="match status" value="1"/>
</dbReference>
<name>A0A242W3Y9_BACTU</name>
<protein>
    <recommendedName>
        <fullName evidence="3">1-phosphatidylinositol phosphodiesterase</fullName>
        <ecNumber evidence="2">4.6.1.13</ecNumber>
    </recommendedName>
    <alternativeName>
        <fullName evidence="5">Phosphatidylinositol diacylglycerol-lyase</fullName>
    </alternativeName>
    <alternativeName>
        <fullName evidence="6">Phosphatidylinositol-specific phospholipase C</fullName>
    </alternativeName>
</protein>
<evidence type="ECO:0000256" key="3">
    <source>
        <dbReference type="ARBA" id="ARBA00019758"/>
    </source>
</evidence>
<evidence type="ECO:0000256" key="1">
    <source>
        <dbReference type="ARBA" id="ARBA00001316"/>
    </source>
</evidence>
<dbReference type="EC" id="4.6.1.13" evidence="2"/>
<evidence type="ECO:0000256" key="2">
    <source>
        <dbReference type="ARBA" id="ARBA00012581"/>
    </source>
</evidence>
<evidence type="ECO:0000256" key="4">
    <source>
        <dbReference type="ARBA" id="ARBA00022963"/>
    </source>
</evidence>
<evidence type="ECO:0000256" key="5">
    <source>
        <dbReference type="ARBA" id="ARBA00030474"/>
    </source>
</evidence>
<comment type="catalytic activity">
    <reaction evidence="1">
        <text>a 1,2-diacyl-sn-glycero-3-phospho-(1D-myo-inositol) = 1D-myo-inositol 1,2-cyclic phosphate + a 1,2-diacyl-sn-glycerol</text>
        <dbReference type="Rhea" id="RHEA:17093"/>
        <dbReference type="ChEBI" id="CHEBI:17815"/>
        <dbReference type="ChEBI" id="CHEBI:57880"/>
        <dbReference type="ChEBI" id="CHEBI:58484"/>
        <dbReference type="EC" id="4.6.1.13"/>
    </reaction>
</comment>
<dbReference type="InterPro" id="IPR000909">
    <property type="entry name" value="PLipase_C_PInositol-sp_X_dom"/>
</dbReference>
<dbReference type="GO" id="GO:0016042">
    <property type="term" value="P:lipid catabolic process"/>
    <property type="evidence" value="ECO:0007669"/>
    <property type="project" value="UniProtKB-KW"/>
</dbReference>
<dbReference type="Proteomes" id="UP000195152">
    <property type="component" value="Unassembled WGS sequence"/>
</dbReference>
<keyword evidence="4" id="KW-0443">Lipid metabolism</keyword>
<dbReference type="SUPFAM" id="SSF51695">
    <property type="entry name" value="PLC-like phosphodiesterases"/>
    <property type="match status" value="1"/>
</dbReference>
<comment type="caution">
    <text evidence="9">The sequence shown here is derived from an EMBL/GenBank/DDBJ whole genome shotgun (WGS) entry which is preliminary data.</text>
</comment>
<dbReference type="RefSeq" id="WP_000721435.1">
    <property type="nucleotide sequence ID" value="NZ_NFCF01000089.1"/>
</dbReference>
<evidence type="ECO:0000256" key="7">
    <source>
        <dbReference type="SAM" id="SignalP"/>
    </source>
</evidence>
<dbReference type="PANTHER" id="PTHR13593:SF113">
    <property type="entry name" value="SI:DKEY-266F7.9"/>
    <property type="match status" value="1"/>
</dbReference>
<dbReference type="PANTHER" id="PTHR13593">
    <property type="match status" value="1"/>
</dbReference>
<dbReference type="InterPro" id="IPR017946">
    <property type="entry name" value="PLC-like_Pdiesterase_TIM-brl"/>
</dbReference>
<gene>
    <name evidence="9" type="ORF">BK699_21730</name>
</gene>
<dbReference type="EMBL" id="NFCF01000089">
    <property type="protein sequence ID" value="OTW46189.1"/>
    <property type="molecule type" value="Genomic_DNA"/>
</dbReference>
<dbReference type="GO" id="GO:0004436">
    <property type="term" value="F:phosphatidylinositol diacylglycerol-lyase activity"/>
    <property type="evidence" value="ECO:0007669"/>
    <property type="project" value="UniProtKB-EC"/>
</dbReference>
<evidence type="ECO:0000259" key="8">
    <source>
        <dbReference type="SMART" id="SM00148"/>
    </source>
</evidence>
<reference evidence="9 10" key="1">
    <citation type="submission" date="2016-10" db="EMBL/GenBank/DDBJ databases">
        <title>Comparative genomics of Bacillus thuringiensis reveals a path to pathogens against multiple invertebrate hosts.</title>
        <authorList>
            <person name="Zheng J."/>
            <person name="Gao Q."/>
            <person name="Liu H."/>
            <person name="Peng D."/>
            <person name="Ruan L."/>
            <person name="Sun M."/>
        </authorList>
    </citation>
    <scope>NUCLEOTIDE SEQUENCE [LARGE SCALE GENOMIC DNA]</scope>
    <source>
        <strain evidence="9">BGSC 4AC1</strain>
    </source>
</reference>
<evidence type="ECO:0000313" key="10">
    <source>
        <dbReference type="Proteomes" id="UP000195152"/>
    </source>
</evidence>
<feature type="signal peptide" evidence="7">
    <location>
        <begin position="1"/>
        <end position="31"/>
    </location>
</feature>
<dbReference type="CDD" id="cd08586">
    <property type="entry name" value="PI-PLCc_BcPLC_like"/>
    <property type="match status" value="1"/>
</dbReference>
<evidence type="ECO:0000256" key="6">
    <source>
        <dbReference type="ARBA" id="ARBA00030782"/>
    </source>
</evidence>
<accession>A0A242W3Y9</accession>
<feature type="chain" id="PRO_5011233132" description="1-phosphatidylinositol phosphodiesterase" evidence="7">
    <location>
        <begin position="32"/>
        <end position="471"/>
    </location>
</feature>
<keyword evidence="4" id="KW-0442">Lipid degradation</keyword>
<evidence type="ECO:0000313" key="9">
    <source>
        <dbReference type="EMBL" id="OTW46189.1"/>
    </source>
</evidence>
<proteinExistence type="predicted"/>
<dbReference type="GO" id="GO:0008081">
    <property type="term" value="F:phosphoric diester hydrolase activity"/>
    <property type="evidence" value="ECO:0007669"/>
    <property type="project" value="InterPro"/>
</dbReference>
<sequence length="471" mass="52973">MKKIKMGKYLKFGILTCFTLMSLCTTSIVFADRHPGYSYESDLGYQNPTWMSKLENTKRISEVSIPGTHGSMALHGVSFIDENLTRNQTMPLSQQFNAGIRYVDMRVKRVKDSFAMQHGIVYQKAMFEDVLKETIQFLRDNPQETILMRLKEETDPESSSQSFEEIFKSYKDRNVSYFWDPNSVPFSERNNPKLGAIRGKIVILQNFAASQEYGIDYESLNIQDNFEVSSGPDGMYEKWNAVKNHLLNANKDSNNSNIYLNHFSGTGGTAALWNNYYPWFVASGKESRDTGSNPQLIQKNTTNEWKDFPRDTNGQVFYGGMNTMGTDFIQHGGLKHSGIIAADFPGPGLIDSIIKLNGVNVNEKEILISQISSDSKPLPGEKNRSSQNFSINNLPSGTLGLKWIIEPSEEETSTSISFNIMVDVSLGLDRVSWSNISNESRTAADTNSKYYIANPNGANHPFTVKIYAITN</sequence>
<keyword evidence="7" id="KW-0732">Signal</keyword>
<dbReference type="InterPro" id="IPR051057">
    <property type="entry name" value="PI-PLC_domain"/>
</dbReference>
<organism evidence="9 10">
    <name type="scientific">Bacillus thuringiensis serovar mexicanensis</name>
    <dbReference type="NCBI Taxonomy" id="180868"/>
    <lineage>
        <taxon>Bacteria</taxon>
        <taxon>Bacillati</taxon>
        <taxon>Bacillota</taxon>
        <taxon>Bacilli</taxon>
        <taxon>Bacillales</taxon>
        <taxon>Bacillaceae</taxon>
        <taxon>Bacillus</taxon>
        <taxon>Bacillus cereus group</taxon>
    </lineage>
</organism>
<dbReference type="AlphaFoldDB" id="A0A242W3Y9"/>